<comment type="cofactor">
    <cofactor evidence="16">
        <name>NH4(+)</name>
        <dbReference type="ChEBI" id="CHEBI:28938"/>
    </cofactor>
    <cofactor evidence="16">
        <name>K(+)</name>
        <dbReference type="ChEBI" id="CHEBI:29103"/>
    </cofactor>
    <text evidence="16">A monovalent cation. Ammonium or potassium.</text>
</comment>
<dbReference type="EC" id="2.7.1.33" evidence="6 16"/>
<feature type="binding site" evidence="16">
    <location>
        <position position="133"/>
    </location>
    <ligand>
        <name>ATP</name>
        <dbReference type="ChEBI" id="CHEBI:30616"/>
    </ligand>
</feature>
<keyword evidence="9 16" id="KW-0547">Nucleotide-binding</keyword>
<keyword evidence="10 16" id="KW-0418">Kinase</keyword>
<comment type="function">
    <text evidence="16">Catalyzes the phosphorylation of pantothenate (Pan), the first step in CoA biosynthesis.</text>
</comment>
<evidence type="ECO:0000313" key="18">
    <source>
        <dbReference type="Proteomes" id="UP000182459"/>
    </source>
</evidence>
<dbReference type="GO" id="GO:0046872">
    <property type="term" value="F:metal ion binding"/>
    <property type="evidence" value="ECO:0007669"/>
    <property type="project" value="UniProtKB-KW"/>
</dbReference>
<dbReference type="GO" id="GO:0004594">
    <property type="term" value="F:pantothenate kinase activity"/>
    <property type="evidence" value="ECO:0007669"/>
    <property type="project" value="UniProtKB-UniRule"/>
</dbReference>
<comment type="subunit">
    <text evidence="5 16">Homodimer.</text>
</comment>
<keyword evidence="16" id="KW-0479">Metal-binding</keyword>
<evidence type="ECO:0000313" key="17">
    <source>
        <dbReference type="EMBL" id="APD51071.1"/>
    </source>
</evidence>
<keyword evidence="12 16" id="KW-0630">Potassium</keyword>
<evidence type="ECO:0000256" key="3">
    <source>
        <dbReference type="ARBA" id="ARBA00004496"/>
    </source>
</evidence>
<dbReference type="PANTHER" id="PTHR34265:SF1">
    <property type="entry name" value="TYPE III PANTOTHENATE KINASE"/>
    <property type="match status" value="1"/>
</dbReference>
<dbReference type="HAMAP" id="MF_01274">
    <property type="entry name" value="Pantothen_kinase_3"/>
    <property type="match status" value="1"/>
</dbReference>
<comment type="catalytic activity">
    <reaction evidence="1 16">
        <text>(R)-pantothenate + ATP = (R)-4'-phosphopantothenate + ADP + H(+)</text>
        <dbReference type="Rhea" id="RHEA:16373"/>
        <dbReference type="ChEBI" id="CHEBI:10986"/>
        <dbReference type="ChEBI" id="CHEBI:15378"/>
        <dbReference type="ChEBI" id="CHEBI:29032"/>
        <dbReference type="ChEBI" id="CHEBI:30616"/>
        <dbReference type="ChEBI" id="CHEBI:456216"/>
        <dbReference type="EC" id="2.7.1.33"/>
    </reaction>
</comment>
<dbReference type="PANTHER" id="PTHR34265">
    <property type="entry name" value="TYPE III PANTOTHENATE KINASE"/>
    <property type="match status" value="1"/>
</dbReference>
<evidence type="ECO:0000256" key="11">
    <source>
        <dbReference type="ARBA" id="ARBA00022840"/>
    </source>
</evidence>
<evidence type="ECO:0000256" key="8">
    <source>
        <dbReference type="ARBA" id="ARBA00022679"/>
    </source>
</evidence>
<evidence type="ECO:0000256" key="6">
    <source>
        <dbReference type="ARBA" id="ARBA00012102"/>
    </source>
</evidence>
<sequence length="261" mass="28129">MLLVMDVGNSHIHIGVFEGEKIVSQIRYATSSVDSTSDQMGVFLRQALRENSVDLSKIDGCGISSVVPHLNYSLGSAVIKYFNIKPFFISMDTTDLDMSAVEAHQVGADRIASCISAIADHPNKDLLIIDLGTATTFDLVTKNKKYLSGSIMPGVKLSLNALCQGASQLSSVTIVKPEVAIGYDTKTNIRSGLYYGHLGALKELKRRSIEEFGSPAYTIATGGFAGLFKEEGIFDEVSPDLILRGIRIAFLENSKKGVGVC</sequence>
<name>A0AAC9NPN8_9GAMM</name>
<dbReference type="AlphaFoldDB" id="A0AAC9NPN8"/>
<evidence type="ECO:0000256" key="12">
    <source>
        <dbReference type="ARBA" id="ARBA00022958"/>
    </source>
</evidence>
<comment type="similarity">
    <text evidence="14 16">Belongs to the type III pantothenate kinase family.</text>
</comment>
<comment type="cofactor">
    <cofactor evidence="2">
        <name>K(+)</name>
        <dbReference type="ChEBI" id="CHEBI:29103"/>
    </cofactor>
</comment>
<dbReference type="KEGG" id="fhi:FSC454_08280"/>
<evidence type="ECO:0000256" key="10">
    <source>
        <dbReference type="ARBA" id="ARBA00022777"/>
    </source>
</evidence>
<feature type="binding site" evidence="16">
    <location>
        <begin position="107"/>
        <end position="110"/>
    </location>
    <ligand>
        <name>substrate</name>
    </ligand>
</feature>
<dbReference type="InterPro" id="IPR004619">
    <property type="entry name" value="Type_III_PanK"/>
</dbReference>
<proteinExistence type="inferred from homology"/>
<accession>A0AAC9NPN8</accession>
<evidence type="ECO:0000256" key="15">
    <source>
        <dbReference type="ARBA" id="ARBA00040883"/>
    </source>
</evidence>
<comment type="pathway">
    <text evidence="4 16">Cofactor biosynthesis; coenzyme A biosynthesis; CoA from (R)-pantothenate: step 1/5.</text>
</comment>
<gene>
    <name evidence="16" type="primary">coaX</name>
    <name evidence="17" type="ORF">FSC454_08280</name>
</gene>
<protein>
    <recommendedName>
        <fullName evidence="15 16">Type III pantothenate kinase</fullName>
        <ecNumber evidence="6 16">2.7.1.33</ecNumber>
    </recommendedName>
    <alternativeName>
        <fullName evidence="16">PanK-III</fullName>
    </alternativeName>
    <alternativeName>
        <fullName evidence="16">Pantothenic acid kinase</fullName>
    </alternativeName>
</protein>
<keyword evidence="13 16" id="KW-0173">Coenzyme A biosynthesis</keyword>
<organism evidence="17 18">
    <name type="scientific">Francisella hispaniensis FSC454</name>
    <dbReference type="NCBI Taxonomy" id="1088883"/>
    <lineage>
        <taxon>Bacteria</taxon>
        <taxon>Pseudomonadati</taxon>
        <taxon>Pseudomonadota</taxon>
        <taxon>Gammaproteobacteria</taxon>
        <taxon>Thiotrichales</taxon>
        <taxon>Francisellaceae</taxon>
        <taxon>Francisella</taxon>
    </lineage>
</organism>
<feature type="binding site" evidence="16">
    <location>
        <position position="130"/>
    </location>
    <ligand>
        <name>K(+)</name>
        <dbReference type="ChEBI" id="CHEBI:29103"/>
    </ligand>
</feature>
<dbReference type="NCBIfam" id="NF009861">
    <property type="entry name" value="PRK13324.1"/>
    <property type="match status" value="1"/>
</dbReference>
<dbReference type="InterPro" id="IPR043129">
    <property type="entry name" value="ATPase_NBD"/>
</dbReference>
<dbReference type="CDD" id="cd24015">
    <property type="entry name" value="ASKHA_NBD_PanK-III"/>
    <property type="match status" value="1"/>
</dbReference>
<keyword evidence="18" id="KW-1185">Reference proteome</keyword>
<evidence type="ECO:0000256" key="13">
    <source>
        <dbReference type="ARBA" id="ARBA00022993"/>
    </source>
</evidence>
<keyword evidence="7 16" id="KW-0963">Cytoplasm</keyword>
<feature type="active site" description="Proton acceptor" evidence="16">
    <location>
        <position position="109"/>
    </location>
</feature>
<dbReference type="GO" id="GO:0005524">
    <property type="term" value="F:ATP binding"/>
    <property type="evidence" value="ECO:0007669"/>
    <property type="project" value="UniProtKB-UniRule"/>
</dbReference>
<dbReference type="Gene3D" id="3.30.420.40">
    <property type="match status" value="2"/>
</dbReference>
<evidence type="ECO:0000256" key="1">
    <source>
        <dbReference type="ARBA" id="ARBA00001206"/>
    </source>
</evidence>
<evidence type="ECO:0000256" key="16">
    <source>
        <dbReference type="HAMAP-Rule" id="MF_01274"/>
    </source>
</evidence>
<feature type="binding site" evidence="16">
    <location>
        <begin position="6"/>
        <end position="13"/>
    </location>
    <ligand>
        <name>ATP</name>
        <dbReference type="ChEBI" id="CHEBI:30616"/>
    </ligand>
</feature>
<comment type="caution">
    <text evidence="16">Lacks conserved residue(s) required for the propagation of feature annotation.</text>
</comment>
<reference evidence="17 18" key="1">
    <citation type="submission" date="2016-11" db="EMBL/GenBank/DDBJ databases">
        <authorList>
            <person name="Hagglund E."/>
            <person name="Bystrom M."/>
            <person name="Naslund J."/>
            <person name="Stenberg P."/>
            <person name="Sjodin A."/>
        </authorList>
    </citation>
    <scope>NUCLEOTIDE SEQUENCE [LARGE SCALE GENOMIC DNA]</scope>
    <source>
        <strain evidence="17 18">CCUG 58020</strain>
    </source>
</reference>
<dbReference type="Pfam" id="PF03309">
    <property type="entry name" value="Pan_kinase"/>
    <property type="match status" value="1"/>
</dbReference>
<evidence type="ECO:0000256" key="14">
    <source>
        <dbReference type="ARBA" id="ARBA00038036"/>
    </source>
</evidence>
<evidence type="ECO:0000256" key="4">
    <source>
        <dbReference type="ARBA" id="ARBA00005225"/>
    </source>
</evidence>
<dbReference type="Proteomes" id="UP000182459">
    <property type="component" value="Chromosome"/>
</dbReference>
<feature type="binding site" evidence="16">
    <location>
        <position position="185"/>
    </location>
    <ligand>
        <name>substrate</name>
    </ligand>
</feature>
<dbReference type="EMBL" id="CP018093">
    <property type="protein sequence ID" value="APD51071.1"/>
    <property type="molecule type" value="Genomic_DNA"/>
</dbReference>
<evidence type="ECO:0000256" key="2">
    <source>
        <dbReference type="ARBA" id="ARBA00001958"/>
    </source>
</evidence>
<dbReference type="NCBIfam" id="TIGR00671">
    <property type="entry name" value="baf"/>
    <property type="match status" value="1"/>
</dbReference>
<dbReference type="NCBIfam" id="NF009855">
    <property type="entry name" value="PRK13321.1"/>
    <property type="match status" value="1"/>
</dbReference>
<dbReference type="GO" id="GO:0015937">
    <property type="term" value="P:coenzyme A biosynthetic process"/>
    <property type="evidence" value="ECO:0007669"/>
    <property type="project" value="UniProtKB-UniRule"/>
</dbReference>
<keyword evidence="11 16" id="KW-0067">ATP-binding</keyword>
<keyword evidence="8 16" id="KW-0808">Transferase</keyword>
<evidence type="ECO:0000256" key="5">
    <source>
        <dbReference type="ARBA" id="ARBA00011738"/>
    </source>
</evidence>
<dbReference type="RefSeq" id="WP_066045293.1">
    <property type="nucleotide sequence ID" value="NZ_CP018093.1"/>
</dbReference>
<comment type="subcellular location">
    <subcellularLocation>
        <location evidence="3 16">Cytoplasm</location>
    </subcellularLocation>
</comment>
<dbReference type="SUPFAM" id="SSF53067">
    <property type="entry name" value="Actin-like ATPase domain"/>
    <property type="match status" value="2"/>
</dbReference>
<evidence type="ECO:0000256" key="7">
    <source>
        <dbReference type="ARBA" id="ARBA00022490"/>
    </source>
</evidence>
<dbReference type="GO" id="GO:0005737">
    <property type="term" value="C:cytoplasm"/>
    <property type="evidence" value="ECO:0007669"/>
    <property type="project" value="UniProtKB-SubCell"/>
</dbReference>
<evidence type="ECO:0000256" key="9">
    <source>
        <dbReference type="ARBA" id="ARBA00022741"/>
    </source>
</evidence>